<evidence type="ECO:0000259" key="5">
    <source>
        <dbReference type="PROSITE" id="PS51767"/>
    </source>
</evidence>
<keyword evidence="3" id="KW-0472">Membrane</keyword>
<keyword evidence="6" id="KW-0378">Hydrolase</keyword>
<dbReference type="KEGG" id="glz:GLAREA_12507"/>
<feature type="compositionally biased region" description="Basic and acidic residues" evidence="2">
    <location>
        <begin position="513"/>
        <end position="537"/>
    </location>
</feature>
<keyword evidence="7" id="KW-1185">Reference proteome</keyword>
<evidence type="ECO:0000256" key="2">
    <source>
        <dbReference type="SAM" id="MobiDB-lite"/>
    </source>
</evidence>
<evidence type="ECO:0000313" key="7">
    <source>
        <dbReference type="Proteomes" id="UP000016922"/>
    </source>
</evidence>
<feature type="region of interest" description="Disordered" evidence="2">
    <location>
        <begin position="501"/>
        <end position="558"/>
    </location>
</feature>
<dbReference type="AlphaFoldDB" id="S3DIA0"/>
<sequence>MVYFSLVASCFILVATAAQSIKQRPTSRNTSAAPIVVQSSQYFDGDNGNWSTIAIRVGTPEQTVRVFVSTNSPITAVVQPAGCEAKANPTGVPVNCVDSRGGTFDSTKSSTWNRRGHFELNGGNGVGFEANLGYSLNLNYGLDVIALGYRDGVGSQRLSNQTVAGFNLPDPFYLGFLGIGVEPVIYKEFGNYSAPSFFEQLAIDGLIPGLSWSYTAGAAYRLSAGQSMQLIFGGYDASRFIPNNVHFTLKEDSTRDIVVGVQSILYAKRETNLTTLLPDPIYAFVESTDPNIWLPIESCLLFEKAFGLTWDESVSEYSLNSTQHNTLTRSNPTVTFRLAASTTGGATVDIILPFQSFVHQYPSVPNATYQFPLQRASNPSQYTFGRIFLQEAYLTVDYDQGNFSLSQCTFIDGAPSRVMSIPGTSASNESGSGTGDVPNVPTGESPRRPIPIIVSGVVVPTIFIIIICAVGFWFWKKKQRDKKRKAGESSVGSAVSVGVDETAMNNPTTGRLVEVDGRDKTRELPELPELPEHDASHKLASNDVTHELASNDVPHELV</sequence>
<feature type="transmembrane region" description="Helical" evidence="3">
    <location>
        <begin position="452"/>
        <end position="475"/>
    </location>
</feature>
<feature type="region of interest" description="Disordered" evidence="2">
    <location>
        <begin position="421"/>
        <end position="446"/>
    </location>
</feature>
<protein>
    <submittedName>
        <fullName evidence="6">Acid protease</fullName>
    </submittedName>
</protein>
<dbReference type="GO" id="GO:0004190">
    <property type="term" value="F:aspartic-type endopeptidase activity"/>
    <property type="evidence" value="ECO:0007669"/>
    <property type="project" value="InterPro"/>
</dbReference>
<organism evidence="6 7">
    <name type="scientific">Glarea lozoyensis (strain ATCC 20868 / MF5171)</name>
    <dbReference type="NCBI Taxonomy" id="1116229"/>
    <lineage>
        <taxon>Eukaryota</taxon>
        <taxon>Fungi</taxon>
        <taxon>Dikarya</taxon>
        <taxon>Ascomycota</taxon>
        <taxon>Pezizomycotina</taxon>
        <taxon>Leotiomycetes</taxon>
        <taxon>Helotiales</taxon>
        <taxon>Helotiaceae</taxon>
        <taxon>Glarea</taxon>
    </lineage>
</organism>
<comment type="similarity">
    <text evidence="1">Belongs to the peptidase A1 family.</text>
</comment>
<feature type="chain" id="PRO_5004508201" evidence="4">
    <location>
        <begin position="18"/>
        <end position="558"/>
    </location>
</feature>
<dbReference type="PROSITE" id="PS51767">
    <property type="entry name" value="PEPTIDASE_A1"/>
    <property type="match status" value="1"/>
</dbReference>
<proteinExistence type="inferred from homology"/>
<gene>
    <name evidence="6" type="ORF">GLAREA_12507</name>
</gene>
<evidence type="ECO:0000256" key="1">
    <source>
        <dbReference type="ARBA" id="ARBA00007447"/>
    </source>
</evidence>
<dbReference type="InterPro" id="IPR033121">
    <property type="entry name" value="PEPTIDASE_A1"/>
</dbReference>
<dbReference type="GO" id="GO:0031505">
    <property type="term" value="P:fungal-type cell wall organization"/>
    <property type="evidence" value="ECO:0007669"/>
    <property type="project" value="TreeGrafter"/>
</dbReference>
<dbReference type="InterPro" id="IPR001461">
    <property type="entry name" value="Aspartic_peptidase_A1"/>
</dbReference>
<dbReference type="PANTHER" id="PTHR47965">
    <property type="entry name" value="ASPARTYL PROTEASE-RELATED"/>
    <property type="match status" value="1"/>
</dbReference>
<keyword evidence="4" id="KW-0732">Signal</keyword>
<dbReference type="Proteomes" id="UP000016922">
    <property type="component" value="Unassembled WGS sequence"/>
</dbReference>
<dbReference type="EMBL" id="KE145361">
    <property type="protein sequence ID" value="EPE31751.1"/>
    <property type="molecule type" value="Genomic_DNA"/>
</dbReference>
<evidence type="ECO:0000256" key="4">
    <source>
        <dbReference type="SAM" id="SignalP"/>
    </source>
</evidence>
<feature type="compositionally biased region" description="Polar residues" evidence="2">
    <location>
        <begin position="422"/>
        <end position="431"/>
    </location>
</feature>
<dbReference type="GO" id="GO:0005576">
    <property type="term" value="C:extracellular region"/>
    <property type="evidence" value="ECO:0007669"/>
    <property type="project" value="TreeGrafter"/>
</dbReference>
<accession>S3DIA0</accession>
<dbReference type="PANTHER" id="PTHR47965:SF101">
    <property type="entry name" value="HYPOTHETICAL ASPARTYL PROTEASE (EUROFUNG)-RELATED"/>
    <property type="match status" value="1"/>
</dbReference>
<evidence type="ECO:0000313" key="6">
    <source>
        <dbReference type="EMBL" id="EPE31751.1"/>
    </source>
</evidence>
<feature type="signal peptide" evidence="4">
    <location>
        <begin position="1"/>
        <end position="17"/>
    </location>
</feature>
<keyword evidence="3" id="KW-1133">Transmembrane helix</keyword>
<dbReference type="InterPro" id="IPR021109">
    <property type="entry name" value="Peptidase_aspartic_dom_sf"/>
</dbReference>
<feature type="domain" description="Peptidase A1" evidence="5">
    <location>
        <begin position="51"/>
        <end position="406"/>
    </location>
</feature>
<dbReference type="STRING" id="1116229.S3DIA0"/>
<dbReference type="eggNOG" id="ENOG502RV5I">
    <property type="taxonomic scope" value="Eukaryota"/>
</dbReference>
<name>S3DIA0_GLAL2</name>
<dbReference type="RefSeq" id="XP_008081480.1">
    <property type="nucleotide sequence ID" value="XM_008083289.1"/>
</dbReference>
<dbReference type="GO" id="GO:0006508">
    <property type="term" value="P:proteolysis"/>
    <property type="evidence" value="ECO:0007669"/>
    <property type="project" value="UniProtKB-KW"/>
</dbReference>
<dbReference type="Pfam" id="PF00026">
    <property type="entry name" value="Asp"/>
    <property type="match status" value="1"/>
</dbReference>
<dbReference type="HOGENOM" id="CLU_009988_3_0_1"/>
<dbReference type="GeneID" id="19471548"/>
<dbReference type="SUPFAM" id="SSF50630">
    <property type="entry name" value="Acid proteases"/>
    <property type="match status" value="1"/>
</dbReference>
<keyword evidence="3" id="KW-0812">Transmembrane</keyword>
<reference evidence="6 7" key="1">
    <citation type="journal article" date="2013" name="BMC Genomics">
        <title>Genomics-driven discovery of the pneumocandin biosynthetic gene cluster in the fungus Glarea lozoyensis.</title>
        <authorList>
            <person name="Chen L."/>
            <person name="Yue Q."/>
            <person name="Zhang X."/>
            <person name="Xiang M."/>
            <person name="Wang C."/>
            <person name="Li S."/>
            <person name="Che Y."/>
            <person name="Ortiz-Lopez F.J."/>
            <person name="Bills G.F."/>
            <person name="Liu X."/>
            <person name="An Z."/>
        </authorList>
    </citation>
    <scope>NUCLEOTIDE SEQUENCE [LARGE SCALE GENOMIC DNA]</scope>
    <source>
        <strain evidence="7">ATCC 20868 / MF5171</strain>
    </source>
</reference>
<dbReference type="Gene3D" id="2.40.70.10">
    <property type="entry name" value="Acid Proteases"/>
    <property type="match status" value="2"/>
</dbReference>
<keyword evidence="6" id="KW-0645">Protease</keyword>
<dbReference type="OrthoDB" id="4074350at2759"/>
<dbReference type="GO" id="GO:0009277">
    <property type="term" value="C:fungal-type cell wall"/>
    <property type="evidence" value="ECO:0007669"/>
    <property type="project" value="TreeGrafter"/>
</dbReference>
<evidence type="ECO:0000256" key="3">
    <source>
        <dbReference type="SAM" id="Phobius"/>
    </source>
</evidence>